<dbReference type="PROSITE" id="PS00041">
    <property type="entry name" value="HTH_ARAC_FAMILY_1"/>
    <property type="match status" value="1"/>
</dbReference>
<dbReference type="SUPFAM" id="SSF51215">
    <property type="entry name" value="Regulatory protein AraC"/>
    <property type="match status" value="1"/>
</dbReference>
<name>A0A7V7UDJ4_9FIRM</name>
<accession>A0A7V7UDJ4</accession>
<dbReference type="SMART" id="SM00342">
    <property type="entry name" value="HTH_ARAC"/>
    <property type="match status" value="1"/>
</dbReference>
<protein>
    <submittedName>
        <fullName evidence="5">AraC family transcriptional regulator</fullName>
    </submittedName>
</protein>
<feature type="domain" description="HTH araC/xylS-type" evidence="4">
    <location>
        <begin position="262"/>
        <end position="359"/>
    </location>
</feature>
<dbReference type="Pfam" id="PF02311">
    <property type="entry name" value="AraC_binding"/>
    <property type="match status" value="1"/>
</dbReference>
<dbReference type="OrthoDB" id="9816335at2"/>
<dbReference type="RefSeq" id="WP_151141332.1">
    <property type="nucleotide sequence ID" value="NZ_WAGX01000003.1"/>
</dbReference>
<reference evidence="5 6" key="2">
    <citation type="submission" date="2020-02" db="EMBL/GenBank/DDBJ databases">
        <title>Candidatus Galacturonibacter soehngenii shows hetero-acetogenic catabolism of galacturonic acid but lacks a canonical carbon monoxide dehydrogenase/acetyl-CoA synthase complex.</title>
        <authorList>
            <person name="Diender M."/>
            <person name="Stouten G.R."/>
            <person name="Petersen J.F."/>
            <person name="Nielsen P.H."/>
            <person name="Dueholm M.S."/>
            <person name="Pronk J.T."/>
            <person name="Van Loosdrecht M.C.M."/>
        </authorList>
    </citation>
    <scope>NUCLEOTIDE SEQUENCE [LARGE SCALE GENOMIC DNA]</scope>
    <source>
        <strain evidence="5">GalUA</strain>
    </source>
</reference>
<dbReference type="PROSITE" id="PS01124">
    <property type="entry name" value="HTH_ARAC_FAMILY_2"/>
    <property type="match status" value="1"/>
</dbReference>
<proteinExistence type="predicted"/>
<dbReference type="PANTHER" id="PTHR43280:SF28">
    <property type="entry name" value="HTH-TYPE TRANSCRIPTIONAL ACTIVATOR RHAS"/>
    <property type="match status" value="1"/>
</dbReference>
<keyword evidence="2" id="KW-0238">DNA-binding</keyword>
<dbReference type="SUPFAM" id="SSF46689">
    <property type="entry name" value="Homeodomain-like"/>
    <property type="match status" value="1"/>
</dbReference>
<dbReference type="PRINTS" id="PR00032">
    <property type="entry name" value="HTHARAC"/>
</dbReference>
<reference evidence="5 6" key="1">
    <citation type="submission" date="2019-09" db="EMBL/GenBank/DDBJ databases">
        <authorList>
            <person name="Valk L.C."/>
        </authorList>
    </citation>
    <scope>NUCLEOTIDE SEQUENCE [LARGE SCALE GENOMIC DNA]</scope>
    <source>
        <strain evidence="5">GalUA</strain>
    </source>
</reference>
<dbReference type="InterPro" id="IPR020449">
    <property type="entry name" value="Tscrpt_reg_AraC-type_HTH"/>
</dbReference>
<comment type="caution">
    <text evidence="5">The sequence shown here is derived from an EMBL/GenBank/DDBJ whole genome shotgun (WGS) entry which is preliminary data.</text>
</comment>
<dbReference type="InterPro" id="IPR003313">
    <property type="entry name" value="AraC-bd"/>
</dbReference>
<sequence length="370" mass="43807">MPYYITYKEFQTYTKEYYHKNATLLSLNEITNHLLDKGVLKHTYAPFKLSTPYNDDMSNEEFDDMIDSITLTLTLQDSNEFKVQESFFLSKTKDVLTIKHPNYIKTTSHTHNYYEINYVANGKCDFVFKNTKKVMEKGEIFIIPPFSEHEITPKEEATVYTIMLQNSIFHSTFFTLLFDNLLYFYFKTILQESTSYHYLSFYISDENCLNKITRNLLIESNQIDSYSNNACINWLNLFFLTILRNYDDTILHYNYQMGTDFSLLLQYIQHNYQTLTLASLAEIFAYSEPHLSTLIRQNTGYTYTDLIKKLRLSEALEYLKTTDLKIGEIADLIGYNSADHFSRVFRSEYDMSPQQYKKQHTKENSFFPNL</sequence>
<dbReference type="AlphaFoldDB" id="A0A7V7UDJ4"/>
<dbReference type="Pfam" id="PF12833">
    <property type="entry name" value="HTH_18"/>
    <property type="match status" value="1"/>
</dbReference>
<dbReference type="InterPro" id="IPR018060">
    <property type="entry name" value="HTH_AraC"/>
</dbReference>
<dbReference type="InterPro" id="IPR009057">
    <property type="entry name" value="Homeodomain-like_sf"/>
</dbReference>
<dbReference type="InterPro" id="IPR037923">
    <property type="entry name" value="HTH-like"/>
</dbReference>
<evidence type="ECO:0000259" key="4">
    <source>
        <dbReference type="PROSITE" id="PS01124"/>
    </source>
</evidence>
<keyword evidence="3" id="KW-0804">Transcription</keyword>
<keyword evidence="6" id="KW-1185">Reference proteome</keyword>
<evidence type="ECO:0000256" key="2">
    <source>
        <dbReference type="ARBA" id="ARBA00023125"/>
    </source>
</evidence>
<evidence type="ECO:0000313" key="5">
    <source>
        <dbReference type="EMBL" id="KAB1440637.1"/>
    </source>
</evidence>
<dbReference type="InterPro" id="IPR014710">
    <property type="entry name" value="RmlC-like_jellyroll"/>
</dbReference>
<dbReference type="GO" id="GO:0043565">
    <property type="term" value="F:sequence-specific DNA binding"/>
    <property type="evidence" value="ECO:0007669"/>
    <property type="project" value="InterPro"/>
</dbReference>
<dbReference type="PANTHER" id="PTHR43280">
    <property type="entry name" value="ARAC-FAMILY TRANSCRIPTIONAL REGULATOR"/>
    <property type="match status" value="1"/>
</dbReference>
<dbReference type="GO" id="GO:0003700">
    <property type="term" value="F:DNA-binding transcription factor activity"/>
    <property type="evidence" value="ECO:0007669"/>
    <property type="project" value="InterPro"/>
</dbReference>
<dbReference type="EMBL" id="WAGX01000003">
    <property type="protein sequence ID" value="KAB1440637.1"/>
    <property type="molecule type" value="Genomic_DNA"/>
</dbReference>
<dbReference type="Proteomes" id="UP000461768">
    <property type="component" value="Unassembled WGS sequence"/>
</dbReference>
<gene>
    <name evidence="5" type="ORF">F7O84_02065</name>
</gene>
<organism evidence="5 6">
    <name type="scientific">Candidatus Galacturonatibacter soehngenii</name>
    <dbReference type="NCBI Taxonomy" id="2307010"/>
    <lineage>
        <taxon>Bacteria</taxon>
        <taxon>Bacillati</taxon>
        <taxon>Bacillota</taxon>
        <taxon>Clostridia</taxon>
        <taxon>Lachnospirales</taxon>
        <taxon>Lachnospiraceae</taxon>
        <taxon>Candidatus Galacturonatibacter</taxon>
    </lineage>
</organism>
<evidence type="ECO:0000256" key="3">
    <source>
        <dbReference type="ARBA" id="ARBA00023163"/>
    </source>
</evidence>
<dbReference type="InterPro" id="IPR018062">
    <property type="entry name" value="HTH_AraC-typ_CS"/>
</dbReference>
<evidence type="ECO:0000313" key="6">
    <source>
        <dbReference type="Proteomes" id="UP000461768"/>
    </source>
</evidence>
<dbReference type="Gene3D" id="2.60.120.10">
    <property type="entry name" value="Jelly Rolls"/>
    <property type="match status" value="1"/>
</dbReference>
<keyword evidence="1" id="KW-0805">Transcription regulation</keyword>
<dbReference type="Gene3D" id="1.10.10.60">
    <property type="entry name" value="Homeodomain-like"/>
    <property type="match status" value="2"/>
</dbReference>
<evidence type="ECO:0000256" key="1">
    <source>
        <dbReference type="ARBA" id="ARBA00023015"/>
    </source>
</evidence>